<dbReference type="STRING" id="3818.A0A444ZBK1"/>
<dbReference type="InterPro" id="IPR013826">
    <property type="entry name" value="Topo_IA_cen_sub3"/>
</dbReference>
<keyword evidence="4 7" id="KW-0238">DNA-binding</keyword>
<dbReference type="GO" id="GO:0006310">
    <property type="term" value="P:DNA recombination"/>
    <property type="evidence" value="ECO:0007669"/>
    <property type="project" value="TreeGrafter"/>
</dbReference>
<sequence length="908" mass="101413">MAPPKVLMVAEKPSIAVSIASVLSRGKMFTRRVSTEVHEFDGVFFGSPAQFKVTSVIGHVFSVDFPPKYQDWAATDPLDLFEAQIVKNESNPKAHICRHLNQEARGCRYLVLWLDCDREGENICFEVIQSTGFNIKDTYRARFSAVTEKDVMKALDNLSTPNRDEALAVDARQEIDLKVGVAFTRYQTSYFQGKYGNLDSRVISCVPTLFCILLLLVIYLVLLRALLKASKVEALTIMDCDILLVAAYFSYGPCQTPTLGFCVQRYLQINTFKPEKFWSLHPYIIFQGYEIQLEWQRGRLFDKTVAMMFQKLVAEDGFLEVTEISEKQETKGRPVGLNTVNLLKVASSALGFGPHMAMQIAERLYTQGYISYPRTESTAYPPSFDFRGTLSAQANSPTWGSYVQGLLANGYHKPRSGTDVGDHPPITPMKSVTEDTLGSDAWKLYQYICQHFIGTVSPDCKYLRRKVEFSIGGESFHCTGHQVIAKGFTAIMPWLAINDKNIPSFTKGQKIEVSKLELYEGTTSPPDYLTESELISLMEKHGIGTDASIPVHINNICERNYVQVQASRRLVPTTLGITLVRGYQSIDPDLCLPDIRSFIEQQITLIAKGQADHHCVVQHVIQQFKQKFSYFVKKIEDMDALFEAQFSALTDSGRAMSKCGKCLRYMKYISAQPTRLYCGTCEEVYYLPPMGTIKLYKELSCPLDNFELLVCSMPGPEGKAFPLCPYCYSNPPFEGIESLINTVKNGPSGKIGKGAGMPCTLCPHPTCPNSLVSQGVCACPECSGTLVLDPLSAPKWRLCCNKCNCLVFLAQGAHRISTTKERCPECDSSVVEVDFNKKTTPLEDGSTLHRGCILCDELLHSLVEMKHGRGFRRMGSRGGRGRGGGRRGGYRGRGRGKMVDPKMSFRDF</sequence>
<dbReference type="InterPro" id="IPR023405">
    <property type="entry name" value="Topo_IA_core_domain"/>
</dbReference>
<keyword evidence="5 7" id="KW-0413">Isomerase</keyword>
<dbReference type="Gene3D" id="1.10.460.10">
    <property type="entry name" value="Topoisomerase I, domain 2"/>
    <property type="match status" value="2"/>
</dbReference>
<feature type="region of interest" description="Disordered" evidence="8">
    <location>
        <begin position="871"/>
        <end position="908"/>
    </location>
</feature>
<evidence type="ECO:0000313" key="12">
    <source>
        <dbReference type="EMBL" id="RYR11560.1"/>
    </source>
</evidence>
<dbReference type="Pfam" id="PF01751">
    <property type="entry name" value="Toprim"/>
    <property type="match status" value="1"/>
</dbReference>
<evidence type="ECO:0000256" key="9">
    <source>
        <dbReference type="SAM" id="Phobius"/>
    </source>
</evidence>
<dbReference type="GO" id="GO:0003677">
    <property type="term" value="F:DNA binding"/>
    <property type="evidence" value="ECO:0007669"/>
    <property type="project" value="UniProtKB-KW"/>
</dbReference>
<evidence type="ECO:0000256" key="8">
    <source>
        <dbReference type="SAM" id="MobiDB-lite"/>
    </source>
</evidence>
<dbReference type="SUPFAM" id="SSF56712">
    <property type="entry name" value="Prokaryotic type I DNA topoisomerase"/>
    <property type="match status" value="1"/>
</dbReference>
<feature type="domain" description="Topo IA-type catalytic" evidence="11">
    <location>
        <begin position="162"/>
        <end position="628"/>
    </location>
</feature>
<dbReference type="Pfam" id="PF01131">
    <property type="entry name" value="Topoisom_bac"/>
    <property type="match status" value="1"/>
</dbReference>
<dbReference type="EMBL" id="SDMP01000014">
    <property type="protein sequence ID" value="RYR11560.1"/>
    <property type="molecule type" value="Genomic_DNA"/>
</dbReference>
<gene>
    <name evidence="12" type="ORF">Ahy_B04g069069</name>
</gene>
<dbReference type="InterPro" id="IPR013825">
    <property type="entry name" value="Topo_IA_cen_sub2"/>
</dbReference>
<evidence type="ECO:0000256" key="7">
    <source>
        <dbReference type="RuleBase" id="RU362092"/>
    </source>
</evidence>
<dbReference type="InterPro" id="IPR003601">
    <property type="entry name" value="Topo_IA_2"/>
</dbReference>
<dbReference type="PROSITE" id="PS00396">
    <property type="entry name" value="TOPO_IA_1"/>
    <property type="match status" value="1"/>
</dbReference>
<dbReference type="InterPro" id="IPR013497">
    <property type="entry name" value="Topo_IA_cen"/>
</dbReference>
<accession>A0A444ZBK1</accession>
<keyword evidence="9" id="KW-1133">Transmembrane helix</keyword>
<dbReference type="GO" id="GO:0006265">
    <property type="term" value="P:DNA topological change"/>
    <property type="evidence" value="ECO:0007669"/>
    <property type="project" value="InterPro"/>
</dbReference>
<feature type="compositionally biased region" description="Basic and acidic residues" evidence="8">
    <location>
        <begin position="897"/>
        <end position="908"/>
    </location>
</feature>
<dbReference type="InterPro" id="IPR006171">
    <property type="entry name" value="TOPRIM_dom"/>
</dbReference>
<name>A0A444ZBK1_ARAHY</name>
<evidence type="ECO:0000259" key="10">
    <source>
        <dbReference type="PROSITE" id="PS50880"/>
    </source>
</evidence>
<comment type="function">
    <text evidence="6">Releases the supercoiling and torsional tension of DNA introduced during the DNA replication and transcription by transiently cleaving and rejoining one strand of the DNA duplex. Introduces a single-strand break via transesterification at a target site in duplex DNA. The scissile phosphodiester is attacked by the catalytic tyrosine of the enzyme, resulting in the formation of a DNA-(5'-phosphotyrosyl)-enzyme intermediate and the expulsion of a 3'-OH DNA strand. The free DNA strand than undergoes passage around the unbroken strand thus removing DNA supercoils. Finally, in the religation step, the DNA 3'-OH attacks the covalent intermediate to expel the active-site tyrosine and restore the DNA phosphodiester backbone.</text>
</comment>
<dbReference type="PRINTS" id="PR00417">
    <property type="entry name" value="PRTPISMRASEI"/>
</dbReference>
<comment type="function">
    <text evidence="7">Introduces a single-strand break via transesterification at a target site in duplex DNA. Releases the supercoiling and torsional tension of DNA introduced during the DNA replication and transcription by transiently cleaving and rejoining one strand of the DNA duplex. The scissile phosphodiester is attacked by the catalytic tyrosine of the enzyme, resulting in the formation of a DNA-(5'-phosphotyrosyl)-enzyme intermediate and the expulsion of a 3'-OH DNA strand.</text>
</comment>
<evidence type="ECO:0000256" key="3">
    <source>
        <dbReference type="ARBA" id="ARBA00023029"/>
    </source>
</evidence>
<evidence type="ECO:0000256" key="1">
    <source>
        <dbReference type="ARBA" id="ARBA00000213"/>
    </source>
</evidence>
<dbReference type="FunFam" id="3.40.50.140:FF:000002">
    <property type="entry name" value="DNA topoisomerase"/>
    <property type="match status" value="1"/>
</dbReference>
<feature type="compositionally biased region" description="Basic residues" evidence="8">
    <location>
        <begin position="871"/>
        <end position="896"/>
    </location>
</feature>
<organism evidence="12 13">
    <name type="scientific">Arachis hypogaea</name>
    <name type="common">Peanut</name>
    <dbReference type="NCBI Taxonomy" id="3818"/>
    <lineage>
        <taxon>Eukaryota</taxon>
        <taxon>Viridiplantae</taxon>
        <taxon>Streptophyta</taxon>
        <taxon>Embryophyta</taxon>
        <taxon>Tracheophyta</taxon>
        <taxon>Spermatophyta</taxon>
        <taxon>Magnoliopsida</taxon>
        <taxon>eudicotyledons</taxon>
        <taxon>Gunneridae</taxon>
        <taxon>Pentapetalae</taxon>
        <taxon>rosids</taxon>
        <taxon>fabids</taxon>
        <taxon>Fabales</taxon>
        <taxon>Fabaceae</taxon>
        <taxon>Papilionoideae</taxon>
        <taxon>50 kb inversion clade</taxon>
        <taxon>dalbergioids sensu lato</taxon>
        <taxon>Dalbergieae</taxon>
        <taxon>Pterocarpus clade</taxon>
        <taxon>Arachis</taxon>
    </lineage>
</organism>
<keyword evidence="13" id="KW-1185">Reference proteome</keyword>
<evidence type="ECO:0000259" key="11">
    <source>
        <dbReference type="PROSITE" id="PS52039"/>
    </source>
</evidence>
<feature type="domain" description="Toprim" evidence="10">
    <location>
        <begin position="5"/>
        <end position="145"/>
    </location>
</feature>
<dbReference type="GO" id="GO:0006281">
    <property type="term" value="P:DNA repair"/>
    <property type="evidence" value="ECO:0007669"/>
    <property type="project" value="TreeGrafter"/>
</dbReference>
<comment type="catalytic activity">
    <reaction evidence="1 7">
        <text>ATP-independent breakage of single-stranded DNA, followed by passage and rejoining.</text>
        <dbReference type="EC" id="5.6.2.1"/>
    </reaction>
</comment>
<dbReference type="FunFam" id="1.10.290.10:FF:000001">
    <property type="entry name" value="DNA topoisomerase"/>
    <property type="match status" value="1"/>
</dbReference>
<proteinExistence type="inferred from homology"/>
<dbReference type="Gene3D" id="2.70.20.10">
    <property type="entry name" value="Topoisomerase I, domain 3"/>
    <property type="match status" value="1"/>
</dbReference>
<evidence type="ECO:0000256" key="6">
    <source>
        <dbReference type="ARBA" id="ARBA00060299"/>
    </source>
</evidence>
<protein>
    <recommendedName>
        <fullName evidence="7">DNA topoisomerase</fullName>
        <ecNumber evidence="7">5.6.2.1</ecNumber>
    </recommendedName>
</protein>
<keyword evidence="9" id="KW-0472">Membrane</keyword>
<dbReference type="Pfam" id="PF23546">
    <property type="entry name" value="Zn_ribbon_TOP3B"/>
    <property type="match status" value="1"/>
</dbReference>
<comment type="similarity">
    <text evidence="2 7">Belongs to the type IA topoisomerase family.</text>
</comment>
<dbReference type="AlphaFoldDB" id="A0A444ZBK1"/>
<evidence type="ECO:0000256" key="5">
    <source>
        <dbReference type="ARBA" id="ARBA00023235"/>
    </source>
</evidence>
<dbReference type="SMART" id="SM00436">
    <property type="entry name" value="TOP1Bc"/>
    <property type="match status" value="1"/>
</dbReference>
<feature type="transmembrane region" description="Helical" evidence="9">
    <location>
        <begin position="206"/>
        <end position="227"/>
    </location>
</feature>
<evidence type="ECO:0000256" key="4">
    <source>
        <dbReference type="ARBA" id="ARBA00023125"/>
    </source>
</evidence>
<dbReference type="PROSITE" id="PS50880">
    <property type="entry name" value="TOPRIM"/>
    <property type="match status" value="1"/>
</dbReference>
<dbReference type="Gene3D" id="3.40.50.140">
    <property type="match status" value="1"/>
</dbReference>
<keyword evidence="9" id="KW-0812">Transmembrane</keyword>
<dbReference type="PANTHER" id="PTHR11390">
    <property type="entry name" value="PROKARYOTIC DNA TOPOISOMERASE"/>
    <property type="match status" value="1"/>
</dbReference>
<dbReference type="PANTHER" id="PTHR11390:SF20">
    <property type="entry name" value="DNA TOPOISOMERASE 3-BETA-1"/>
    <property type="match status" value="1"/>
</dbReference>
<keyword evidence="3 7" id="KW-0799">Topoisomerase</keyword>
<dbReference type="Gene3D" id="1.10.290.10">
    <property type="entry name" value="Topoisomerase I, domain 4"/>
    <property type="match status" value="1"/>
</dbReference>
<evidence type="ECO:0000256" key="2">
    <source>
        <dbReference type="ARBA" id="ARBA00009446"/>
    </source>
</evidence>
<dbReference type="Proteomes" id="UP000289738">
    <property type="component" value="Chromosome B04"/>
</dbReference>
<dbReference type="CDD" id="cd03362">
    <property type="entry name" value="TOPRIM_TopoIA_TopoIII"/>
    <property type="match status" value="1"/>
</dbReference>
<dbReference type="InterPro" id="IPR023406">
    <property type="entry name" value="Topo_IA_AS"/>
</dbReference>
<dbReference type="InterPro" id="IPR013824">
    <property type="entry name" value="Topo_IA_cen_sub1"/>
</dbReference>
<dbReference type="InterPro" id="IPR000380">
    <property type="entry name" value="Topo_IA"/>
</dbReference>
<dbReference type="InterPro" id="IPR034144">
    <property type="entry name" value="TOPRIM_TopoIII"/>
</dbReference>
<dbReference type="GO" id="GO:0003917">
    <property type="term" value="F:DNA topoisomerase type I (single strand cut, ATP-independent) activity"/>
    <property type="evidence" value="ECO:0007669"/>
    <property type="project" value="UniProtKB-EC"/>
</dbReference>
<evidence type="ECO:0000313" key="13">
    <source>
        <dbReference type="Proteomes" id="UP000289738"/>
    </source>
</evidence>
<dbReference type="SMART" id="SM00493">
    <property type="entry name" value="TOPRIM"/>
    <property type="match status" value="1"/>
</dbReference>
<comment type="caution">
    <text evidence="12">The sequence shown here is derived from an EMBL/GenBank/DDBJ whole genome shotgun (WGS) entry which is preliminary data.</text>
</comment>
<reference evidence="12 13" key="1">
    <citation type="submission" date="2019-01" db="EMBL/GenBank/DDBJ databases">
        <title>Sequencing of cultivated peanut Arachis hypogaea provides insights into genome evolution and oil improvement.</title>
        <authorList>
            <person name="Chen X."/>
        </authorList>
    </citation>
    <scope>NUCLEOTIDE SEQUENCE [LARGE SCALE GENOMIC DNA]</scope>
    <source>
        <strain evidence="13">cv. Fuhuasheng</strain>
        <tissue evidence="12">Leaves</tissue>
    </source>
</reference>
<dbReference type="InterPro" id="IPR003602">
    <property type="entry name" value="Topo_IA_DNA-bd_dom"/>
</dbReference>
<dbReference type="SMART" id="SM00437">
    <property type="entry name" value="TOP1Ac"/>
    <property type="match status" value="1"/>
</dbReference>
<dbReference type="PROSITE" id="PS52039">
    <property type="entry name" value="TOPO_IA_2"/>
    <property type="match status" value="1"/>
</dbReference>
<dbReference type="GO" id="GO:0005634">
    <property type="term" value="C:nucleus"/>
    <property type="evidence" value="ECO:0007669"/>
    <property type="project" value="TreeGrafter"/>
</dbReference>
<dbReference type="InterPro" id="IPR056452">
    <property type="entry name" value="Zn_ribbon_TOP3B"/>
</dbReference>
<dbReference type="EC" id="5.6.2.1" evidence="7"/>
<dbReference type="CDD" id="cd00186">
    <property type="entry name" value="TOP1Ac"/>
    <property type="match status" value="1"/>
</dbReference>